<protein>
    <submittedName>
        <fullName evidence="1">Uncharacterized protein</fullName>
    </submittedName>
</protein>
<evidence type="ECO:0000313" key="2">
    <source>
        <dbReference type="Proteomes" id="UP000091967"/>
    </source>
</evidence>
<sequence>MSHVVGAIVTLTPPDDGDNVWEVRQLESAHSLAPGDIEGRRSIDWSFGPINLSGYVNTNTYEIGVSPTINQVNAGNIYGNLKDGVNLKINLFTTKGQLRLYLKNGNELWVHPDIKITFDGSYEGDYKITSF</sequence>
<dbReference type="OMA" id="NEVWVHL"/>
<comment type="caution">
    <text evidence="1">The sequence shown here is derived from an EMBL/GenBank/DDBJ whole genome shotgun (WGS) entry which is preliminary data.</text>
</comment>
<name>A0A1B8ARF8_FUSPO</name>
<keyword evidence="2" id="KW-1185">Reference proteome</keyword>
<gene>
    <name evidence="1" type="ORF">FPOA_03633</name>
</gene>
<organism evidence="1 2">
    <name type="scientific">Fusarium poae</name>
    <dbReference type="NCBI Taxonomy" id="36050"/>
    <lineage>
        <taxon>Eukaryota</taxon>
        <taxon>Fungi</taxon>
        <taxon>Dikarya</taxon>
        <taxon>Ascomycota</taxon>
        <taxon>Pezizomycotina</taxon>
        <taxon>Sordariomycetes</taxon>
        <taxon>Hypocreomycetidae</taxon>
        <taxon>Hypocreales</taxon>
        <taxon>Nectriaceae</taxon>
        <taxon>Fusarium</taxon>
    </lineage>
</organism>
<reference evidence="1 2" key="1">
    <citation type="submission" date="2016-06" db="EMBL/GenBank/DDBJ databases">
        <title>Living apart together: crosstalk between the core and supernumerary genomes in a fungal plant pathogen.</title>
        <authorList>
            <person name="Vanheule A."/>
            <person name="Audenaert K."/>
            <person name="Warris S."/>
            <person name="Van De Geest H."/>
            <person name="Schijlen E."/>
            <person name="Hofte M."/>
            <person name="De Saeger S."/>
            <person name="Haesaert G."/>
            <person name="Waalwijk C."/>
            <person name="Van Der Lee T."/>
        </authorList>
    </citation>
    <scope>NUCLEOTIDE SEQUENCE [LARGE SCALE GENOMIC DNA]</scope>
    <source>
        <strain evidence="1 2">2516</strain>
    </source>
</reference>
<accession>A0A1B8ARF8</accession>
<evidence type="ECO:0000313" key="1">
    <source>
        <dbReference type="EMBL" id="OBS23070.1"/>
    </source>
</evidence>
<dbReference type="STRING" id="36050.A0A1B8ARF8"/>
<dbReference type="AlphaFoldDB" id="A0A1B8ARF8"/>
<dbReference type="Proteomes" id="UP000091967">
    <property type="component" value="Unassembled WGS sequence"/>
</dbReference>
<proteinExistence type="predicted"/>
<dbReference type="EMBL" id="LYXU01000002">
    <property type="protein sequence ID" value="OBS23070.1"/>
    <property type="molecule type" value="Genomic_DNA"/>
</dbReference>